<accession>A0ABS8PGN7</accession>
<organism evidence="2 3">
    <name type="scientific">Actinomycetospora endophytica</name>
    <dbReference type="NCBI Taxonomy" id="2291215"/>
    <lineage>
        <taxon>Bacteria</taxon>
        <taxon>Bacillati</taxon>
        <taxon>Actinomycetota</taxon>
        <taxon>Actinomycetes</taxon>
        <taxon>Pseudonocardiales</taxon>
        <taxon>Pseudonocardiaceae</taxon>
        <taxon>Actinomycetospora</taxon>
    </lineage>
</organism>
<sequence length="84" mass="8647">MDDAVSGDGETDETAPARPVLRIVRGDPTPEEVAALTAVLAAASGGGGEPEETGPTSVWNERESLVRRPLTPGPGAWRASALPR</sequence>
<dbReference type="Proteomes" id="UP001199469">
    <property type="component" value="Unassembled WGS sequence"/>
</dbReference>
<protein>
    <submittedName>
        <fullName evidence="2">Acyl-CoA carboxylase subunit epsilon</fullName>
    </submittedName>
</protein>
<dbReference type="Pfam" id="PF13822">
    <property type="entry name" value="ACC_epsilon"/>
    <property type="match status" value="1"/>
</dbReference>
<gene>
    <name evidence="2" type="ORF">LQ327_28980</name>
</gene>
<reference evidence="2 3" key="1">
    <citation type="submission" date="2021-11" db="EMBL/GenBank/DDBJ databases">
        <title>Draft genome sequence of Actinomycetospora sp. SF1 isolated from the rhizosphere soil.</title>
        <authorList>
            <person name="Duangmal K."/>
            <person name="Chantavorakit T."/>
        </authorList>
    </citation>
    <scope>NUCLEOTIDE SEQUENCE [LARGE SCALE GENOMIC DNA]</scope>
    <source>
        <strain evidence="2 3">TBRC 5722</strain>
    </source>
</reference>
<evidence type="ECO:0000256" key="1">
    <source>
        <dbReference type="SAM" id="MobiDB-lite"/>
    </source>
</evidence>
<comment type="caution">
    <text evidence="2">The sequence shown here is derived from an EMBL/GenBank/DDBJ whole genome shotgun (WGS) entry which is preliminary data.</text>
</comment>
<proteinExistence type="predicted"/>
<dbReference type="EMBL" id="JAJNDB010000008">
    <property type="protein sequence ID" value="MCD2197412.1"/>
    <property type="molecule type" value="Genomic_DNA"/>
</dbReference>
<evidence type="ECO:0000313" key="3">
    <source>
        <dbReference type="Proteomes" id="UP001199469"/>
    </source>
</evidence>
<keyword evidence="3" id="KW-1185">Reference proteome</keyword>
<dbReference type="RefSeq" id="WP_230739452.1">
    <property type="nucleotide sequence ID" value="NZ_JAJNDB010000008.1"/>
</dbReference>
<name>A0ABS8PGN7_9PSEU</name>
<feature type="region of interest" description="Disordered" evidence="1">
    <location>
        <begin position="42"/>
        <end position="84"/>
    </location>
</feature>
<evidence type="ECO:0000313" key="2">
    <source>
        <dbReference type="EMBL" id="MCD2197412.1"/>
    </source>
</evidence>
<dbReference type="InterPro" id="IPR032716">
    <property type="entry name" value="ACC_epsilon"/>
</dbReference>